<dbReference type="InterPro" id="IPR038555">
    <property type="entry name" value="Zincin_1_sf"/>
</dbReference>
<dbReference type="AlphaFoldDB" id="A0A2N3YK18"/>
<organism evidence="2 3">
    <name type="scientific">Phycicoccus duodecadis</name>
    <dbReference type="NCBI Taxonomy" id="173053"/>
    <lineage>
        <taxon>Bacteria</taxon>
        <taxon>Bacillati</taxon>
        <taxon>Actinomycetota</taxon>
        <taxon>Actinomycetes</taxon>
        <taxon>Micrococcales</taxon>
        <taxon>Intrasporangiaceae</taxon>
        <taxon>Phycicoccus</taxon>
    </lineage>
</organism>
<reference evidence="2 3" key="1">
    <citation type="submission" date="2017-12" db="EMBL/GenBank/DDBJ databases">
        <title>Sequencing the genomes of 1000 Actinobacteria strains.</title>
        <authorList>
            <person name="Klenk H.-P."/>
        </authorList>
    </citation>
    <scope>NUCLEOTIDE SEQUENCE [LARGE SCALE GENOMIC DNA]</scope>
    <source>
        <strain evidence="2 3">DSM 12806</strain>
    </source>
</reference>
<accession>A0A2N3YK18</accession>
<evidence type="ECO:0000256" key="1">
    <source>
        <dbReference type="SAM" id="MobiDB-lite"/>
    </source>
</evidence>
<proteinExistence type="predicted"/>
<dbReference type="InterPro" id="IPR010428">
    <property type="entry name" value="Zincin_1"/>
</dbReference>
<evidence type="ECO:0000313" key="2">
    <source>
        <dbReference type="EMBL" id="PKW27196.1"/>
    </source>
</evidence>
<dbReference type="RefSeq" id="WP_245862236.1">
    <property type="nucleotide sequence ID" value="NZ_PJNE01000001.1"/>
</dbReference>
<sequence length="138" mass="15381">MTARRRDRHGRGPRGPLAWPAVPAMTTRRTRFDDLVLDAADKLRPHLGNRYAATEFAVQDVPPTDPAPWEEQISPLGRLLRADATRVDHVVVYRRPVEARAQDEADLADIVREVVTEQVAALLGVPAHELDPDIDPEA</sequence>
<protein>
    <submittedName>
        <fullName evidence="2">Zinicin-like metallopeptidase</fullName>
    </submittedName>
</protein>
<dbReference type="SUPFAM" id="SSF55486">
    <property type="entry name" value="Metalloproteases ('zincins'), catalytic domain"/>
    <property type="match status" value="1"/>
</dbReference>
<feature type="region of interest" description="Disordered" evidence="1">
    <location>
        <begin position="1"/>
        <end position="20"/>
    </location>
</feature>
<dbReference type="Gene3D" id="3.30.2010.20">
    <property type="match status" value="1"/>
</dbReference>
<dbReference type="Pfam" id="PF06262">
    <property type="entry name" value="Zincin_1"/>
    <property type="match status" value="1"/>
</dbReference>
<dbReference type="CDD" id="cd12954">
    <property type="entry name" value="MMP_TTHA0227_like_1"/>
    <property type="match status" value="1"/>
</dbReference>
<name>A0A2N3YK18_9MICO</name>
<dbReference type="EMBL" id="PJNE01000001">
    <property type="protein sequence ID" value="PKW27196.1"/>
    <property type="molecule type" value="Genomic_DNA"/>
</dbReference>
<keyword evidence="3" id="KW-1185">Reference proteome</keyword>
<dbReference type="Proteomes" id="UP000233781">
    <property type="component" value="Unassembled WGS sequence"/>
</dbReference>
<evidence type="ECO:0000313" key="3">
    <source>
        <dbReference type="Proteomes" id="UP000233781"/>
    </source>
</evidence>
<comment type="caution">
    <text evidence="2">The sequence shown here is derived from an EMBL/GenBank/DDBJ whole genome shotgun (WGS) entry which is preliminary data.</text>
</comment>
<gene>
    <name evidence="2" type="ORF">ATL31_2034</name>
</gene>
<feature type="compositionally biased region" description="Basic residues" evidence="1">
    <location>
        <begin position="1"/>
        <end position="12"/>
    </location>
</feature>